<feature type="non-terminal residue" evidence="2">
    <location>
        <position position="1"/>
    </location>
</feature>
<comment type="caution">
    <text evidence="2">The sequence shown here is derived from an EMBL/GenBank/DDBJ whole genome shotgun (WGS) entry which is preliminary data.</text>
</comment>
<organism evidence="2 3">
    <name type="scientific">Eragrostis curvula</name>
    <name type="common">weeping love grass</name>
    <dbReference type="NCBI Taxonomy" id="38414"/>
    <lineage>
        <taxon>Eukaryota</taxon>
        <taxon>Viridiplantae</taxon>
        <taxon>Streptophyta</taxon>
        <taxon>Embryophyta</taxon>
        <taxon>Tracheophyta</taxon>
        <taxon>Spermatophyta</taxon>
        <taxon>Magnoliopsida</taxon>
        <taxon>Liliopsida</taxon>
        <taxon>Poales</taxon>
        <taxon>Poaceae</taxon>
        <taxon>PACMAD clade</taxon>
        <taxon>Chloridoideae</taxon>
        <taxon>Eragrostideae</taxon>
        <taxon>Eragrostidinae</taxon>
        <taxon>Eragrostis</taxon>
    </lineage>
</organism>
<dbReference type="Proteomes" id="UP000324897">
    <property type="component" value="Unassembled WGS sequence"/>
</dbReference>
<dbReference type="EMBL" id="RWGY01000005">
    <property type="protein sequence ID" value="TVU42341.1"/>
    <property type="molecule type" value="Genomic_DNA"/>
</dbReference>
<dbReference type="AlphaFoldDB" id="A0A5J9W306"/>
<evidence type="ECO:0000313" key="3">
    <source>
        <dbReference type="Proteomes" id="UP000324897"/>
    </source>
</evidence>
<evidence type="ECO:0000313" key="2">
    <source>
        <dbReference type="EMBL" id="TVU42341.1"/>
    </source>
</evidence>
<dbReference type="Gramene" id="TVU42341">
    <property type="protein sequence ID" value="TVU42341"/>
    <property type="gene ID" value="EJB05_08741"/>
</dbReference>
<evidence type="ECO:0000256" key="1">
    <source>
        <dbReference type="SAM" id="MobiDB-lite"/>
    </source>
</evidence>
<reference evidence="2 3" key="1">
    <citation type="journal article" date="2019" name="Sci. Rep.">
        <title>A high-quality genome of Eragrostis curvula grass provides insights into Poaceae evolution and supports new strategies to enhance forage quality.</title>
        <authorList>
            <person name="Carballo J."/>
            <person name="Santos B.A.C.M."/>
            <person name="Zappacosta D."/>
            <person name="Garbus I."/>
            <person name="Selva J.P."/>
            <person name="Gallo C.A."/>
            <person name="Diaz A."/>
            <person name="Albertini E."/>
            <person name="Caccamo M."/>
            <person name="Echenique V."/>
        </authorList>
    </citation>
    <scope>NUCLEOTIDE SEQUENCE [LARGE SCALE GENOMIC DNA]</scope>
    <source>
        <strain evidence="3">cv. Victoria</strain>
        <tissue evidence="2">Leaf</tissue>
    </source>
</reference>
<feature type="region of interest" description="Disordered" evidence="1">
    <location>
        <begin position="1"/>
        <end position="68"/>
    </location>
</feature>
<keyword evidence="3" id="KW-1185">Reference proteome</keyword>
<name>A0A5J9W306_9POAL</name>
<sequence length="84" mass="9073">GTPEISQRKRTRPRRTSGSYRYHLDFPSPSRRRGDQLPHSSHRAPAPLAPKQAGTTKVASGSLKGESPTFLVSVATESGGEMVT</sequence>
<protein>
    <submittedName>
        <fullName evidence="2">Uncharacterized protein</fullName>
    </submittedName>
</protein>
<proteinExistence type="predicted"/>
<gene>
    <name evidence="2" type="ORF">EJB05_08741</name>
</gene>
<accession>A0A5J9W306</accession>